<name>A0A914EKM7_9BILA</name>
<dbReference type="AlphaFoldDB" id="A0A914EKM7"/>
<dbReference type="PANTHER" id="PTHR39352">
    <property type="entry name" value="PROTEIN CBG14251"/>
    <property type="match status" value="1"/>
</dbReference>
<feature type="chain" id="PRO_5037942588" evidence="1">
    <location>
        <begin position="22"/>
        <end position="122"/>
    </location>
</feature>
<evidence type="ECO:0000313" key="3">
    <source>
        <dbReference type="WBParaSite" id="ACRNAN_scaffold861.g20460.t1"/>
    </source>
</evidence>
<feature type="signal peptide" evidence="1">
    <location>
        <begin position="1"/>
        <end position="21"/>
    </location>
</feature>
<protein>
    <submittedName>
        <fullName evidence="3">Uncharacterized protein</fullName>
    </submittedName>
</protein>
<dbReference type="WBParaSite" id="ACRNAN_scaffold861.g20460.t1">
    <property type="protein sequence ID" value="ACRNAN_scaffold861.g20460.t1"/>
    <property type="gene ID" value="ACRNAN_scaffold861.g20460"/>
</dbReference>
<accession>A0A914EKM7</accession>
<evidence type="ECO:0000256" key="1">
    <source>
        <dbReference type="SAM" id="SignalP"/>
    </source>
</evidence>
<organism evidence="2 3">
    <name type="scientific">Acrobeloides nanus</name>
    <dbReference type="NCBI Taxonomy" id="290746"/>
    <lineage>
        <taxon>Eukaryota</taxon>
        <taxon>Metazoa</taxon>
        <taxon>Ecdysozoa</taxon>
        <taxon>Nematoda</taxon>
        <taxon>Chromadorea</taxon>
        <taxon>Rhabditida</taxon>
        <taxon>Tylenchina</taxon>
        <taxon>Cephalobomorpha</taxon>
        <taxon>Cephaloboidea</taxon>
        <taxon>Cephalobidae</taxon>
        <taxon>Acrobeloides</taxon>
    </lineage>
</organism>
<keyword evidence="2" id="KW-1185">Reference proteome</keyword>
<dbReference type="Proteomes" id="UP000887540">
    <property type="component" value="Unplaced"/>
</dbReference>
<proteinExistence type="predicted"/>
<sequence>MNLLTWLTTFIFYTALRTVEGITLEDVYKRVLERERNSDNTFSNQFIKPIGSVGGELIWPRSYARQGYLFFDENGAAFNVRPDRPTLQEILSVSPFGYEPGVEGNGVRTKKDAYLEYIKSSR</sequence>
<keyword evidence="1" id="KW-0732">Signal</keyword>
<dbReference type="PANTHER" id="PTHR39352:SF1">
    <property type="entry name" value="NEUROPEPTIDE-LIKE PROTEIN"/>
    <property type="match status" value="1"/>
</dbReference>
<evidence type="ECO:0000313" key="2">
    <source>
        <dbReference type="Proteomes" id="UP000887540"/>
    </source>
</evidence>
<reference evidence="3" key="1">
    <citation type="submission" date="2022-11" db="UniProtKB">
        <authorList>
            <consortium name="WormBaseParasite"/>
        </authorList>
    </citation>
    <scope>IDENTIFICATION</scope>
</reference>